<dbReference type="InterPro" id="IPR001139">
    <property type="entry name" value="Glyco_hydro_30"/>
</dbReference>
<accession>D5BJU0</accession>
<evidence type="ECO:0000256" key="1">
    <source>
        <dbReference type="ARBA" id="ARBA00005382"/>
    </source>
</evidence>
<sequence>MWQYTFAQNDQEKRKIASWITNQDRSMLFQKEKEPVYFSNNNSRYPAIIIDPEQGMQTIDGFGFAVTGGSAEHLMKMDPRERTKILKELYGTGPEDIGISYVRLSIGSSDLNSFTFSYNDLEEGETDYELDKFSLDQDLKDVVPVMKEILAINPRIKIMGSPWSAPVWMKTNGNIRGGKLKENCYEVYAKYFVKYIQEMDKQGIPIDAITVQNEPMNSRNTPSMSWFWFEQANFIKNHLGPAFEKNNINTKIVIFDHNTDRPDYPLSILRDTAASRFIDGSGFHNYRGNMESMSMVHRARPDKNIYFTEQMVTENPQSEAIEITEPVKRLIIDGTNNWSRNIILWNLAADPLNDPHTDNGGCSMCQGAITIDGNDVSRNIAYYAVAHASKLVSPGSRRIYSTQGDEPSIFLYQDEQRPMVYRTGIRENSDLLPNVAFKTPDNRIVLIVANTSRDRYSFKVQYKGAYALLELDPGSVGTYSWNL</sequence>
<dbReference type="Pfam" id="PF02055">
    <property type="entry name" value="Glyco_hydro_30"/>
    <property type="match status" value="1"/>
</dbReference>
<dbReference type="Pfam" id="PF17189">
    <property type="entry name" value="Glyco_hydro_30C"/>
    <property type="match status" value="1"/>
</dbReference>
<dbReference type="Gene3D" id="3.20.20.80">
    <property type="entry name" value="Glycosidases"/>
    <property type="match status" value="1"/>
</dbReference>
<dbReference type="GO" id="GO:0004348">
    <property type="term" value="F:glucosylceramidase activity"/>
    <property type="evidence" value="ECO:0007669"/>
    <property type="project" value="InterPro"/>
</dbReference>
<evidence type="ECO:0000256" key="2">
    <source>
        <dbReference type="ARBA" id="ARBA00022729"/>
    </source>
</evidence>
<name>D5BJU0_ZUNPS</name>
<dbReference type="Proteomes" id="UP000001654">
    <property type="component" value="Chromosome"/>
</dbReference>
<feature type="domain" description="Glycosyl hydrolase family 30 TIM-barrel" evidence="5">
    <location>
        <begin position="59"/>
        <end position="391"/>
    </location>
</feature>
<evidence type="ECO:0000259" key="6">
    <source>
        <dbReference type="Pfam" id="PF17189"/>
    </source>
</evidence>
<protein>
    <submittedName>
        <fullName evidence="7">Glucosylceramidase</fullName>
    </submittedName>
</protein>
<dbReference type="PANTHER" id="PTHR11069:SF23">
    <property type="entry name" value="LYSOSOMAL ACID GLUCOSYLCERAMIDASE"/>
    <property type="match status" value="1"/>
</dbReference>
<dbReference type="eggNOG" id="COG5520">
    <property type="taxonomic scope" value="Bacteria"/>
</dbReference>
<dbReference type="InterPro" id="IPR033453">
    <property type="entry name" value="Glyco_hydro_30_TIM-barrel"/>
</dbReference>
<dbReference type="Gene3D" id="2.60.40.1180">
    <property type="entry name" value="Golgi alpha-mannosidase II"/>
    <property type="match status" value="1"/>
</dbReference>
<dbReference type="EMBL" id="CP001650">
    <property type="protein sequence ID" value="ADF53788.1"/>
    <property type="molecule type" value="Genomic_DNA"/>
</dbReference>
<evidence type="ECO:0000313" key="8">
    <source>
        <dbReference type="Proteomes" id="UP000001654"/>
    </source>
</evidence>
<reference evidence="7 8" key="1">
    <citation type="journal article" date="2010" name="BMC Genomics">
        <title>The complete genome of Zunongwangia profunda SM-A87 reveals its adaptation to the deep-sea environment and ecological role in sedimentary organic nitrogen degradation.</title>
        <authorList>
            <person name="Qin Q.L."/>
            <person name="Zhang X.Y."/>
            <person name="Wang X.M."/>
            <person name="Liu G.M."/>
            <person name="Chen X.L."/>
            <person name="Xie B.B."/>
            <person name="Dang H.Y."/>
            <person name="Zhou B.C."/>
            <person name="Yu J."/>
            <person name="Zhang Y.Z."/>
        </authorList>
    </citation>
    <scope>NUCLEOTIDE SEQUENCE [LARGE SCALE GENOMIC DNA]</scope>
    <source>
        <strain evidence="8">DSM 18752 / CCTCC AB 206139 / SM-A87</strain>
    </source>
</reference>
<evidence type="ECO:0000256" key="4">
    <source>
        <dbReference type="RuleBase" id="RU361188"/>
    </source>
</evidence>
<dbReference type="PANTHER" id="PTHR11069">
    <property type="entry name" value="GLUCOSYLCERAMIDASE"/>
    <property type="match status" value="1"/>
</dbReference>
<dbReference type="GO" id="GO:0006680">
    <property type="term" value="P:glucosylceramide catabolic process"/>
    <property type="evidence" value="ECO:0007669"/>
    <property type="project" value="TreeGrafter"/>
</dbReference>
<feature type="domain" description="Glycosyl hydrolase family 30 beta sandwich" evidence="6">
    <location>
        <begin position="427"/>
        <end position="479"/>
    </location>
</feature>
<keyword evidence="2" id="KW-0732">Signal</keyword>
<dbReference type="CAZy" id="GH30">
    <property type="family name" value="Glycoside Hydrolase Family 30"/>
</dbReference>
<dbReference type="KEGG" id="zpr:ZPR_3472"/>
<dbReference type="AlphaFoldDB" id="D5BJU0"/>
<dbReference type="GO" id="GO:0016020">
    <property type="term" value="C:membrane"/>
    <property type="evidence" value="ECO:0007669"/>
    <property type="project" value="GOC"/>
</dbReference>
<dbReference type="HOGENOM" id="CLU_014379_3_1_10"/>
<evidence type="ECO:0000313" key="7">
    <source>
        <dbReference type="EMBL" id="ADF53788.1"/>
    </source>
</evidence>
<organism evidence="7 8">
    <name type="scientific">Zunongwangia profunda (strain DSM 18752 / CCTCC AB 206139 / SM-A87)</name>
    <name type="common">Wangia profunda</name>
    <dbReference type="NCBI Taxonomy" id="655815"/>
    <lineage>
        <taxon>Bacteria</taxon>
        <taxon>Pseudomonadati</taxon>
        <taxon>Bacteroidota</taxon>
        <taxon>Flavobacteriia</taxon>
        <taxon>Flavobacteriales</taxon>
        <taxon>Flavobacteriaceae</taxon>
        <taxon>Zunongwangia</taxon>
    </lineage>
</organism>
<proteinExistence type="inferred from homology"/>
<keyword evidence="4" id="KW-0326">Glycosidase</keyword>
<gene>
    <name evidence="7" type="ordered locus">ZPR_3472</name>
</gene>
<evidence type="ECO:0000256" key="3">
    <source>
        <dbReference type="ARBA" id="ARBA00022801"/>
    </source>
</evidence>
<dbReference type="InterPro" id="IPR033452">
    <property type="entry name" value="GH30_C"/>
</dbReference>
<dbReference type="STRING" id="655815.ZPR_3472"/>
<dbReference type="InterPro" id="IPR017853">
    <property type="entry name" value="GH"/>
</dbReference>
<dbReference type="InterPro" id="IPR013780">
    <property type="entry name" value="Glyco_hydro_b"/>
</dbReference>
<dbReference type="SUPFAM" id="SSF51445">
    <property type="entry name" value="(Trans)glycosidases"/>
    <property type="match status" value="1"/>
</dbReference>
<evidence type="ECO:0000259" key="5">
    <source>
        <dbReference type="Pfam" id="PF02055"/>
    </source>
</evidence>
<keyword evidence="8" id="KW-1185">Reference proteome</keyword>
<comment type="similarity">
    <text evidence="1 4">Belongs to the glycosyl hydrolase 30 family.</text>
</comment>
<keyword evidence="3 4" id="KW-0378">Hydrolase</keyword>